<protein>
    <submittedName>
        <fullName evidence="1">Uncharacterized protein</fullName>
    </submittedName>
</protein>
<sequence length="110" mass="12813">MYFKEFTLAGWDINRLWGLRSGHWEKTGPVHKEPNPEEVAQAVHVKDSPHPLVHTVPCRLLPTGLVEYPHFLHTRKLWEPDGRSEAEGTYQSFKFRHSLPDYNKVDAIHC</sequence>
<keyword evidence="2" id="KW-1185">Reference proteome</keyword>
<dbReference type="EMBL" id="CM055744">
    <property type="protein sequence ID" value="KAJ7998818.1"/>
    <property type="molecule type" value="Genomic_DNA"/>
</dbReference>
<accession>A0ACC2G5E1</accession>
<gene>
    <name evidence="1" type="ORF">DPEC_G00208920</name>
</gene>
<dbReference type="Proteomes" id="UP001157502">
    <property type="component" value="Chromosome 17"/>
</dbReference>
<organism evidence="1 2">
    <name type="scientific">Dallia pectoralis</name>
    <name type="common">Alaska blackfish</name>
    <dbReference type="NCBI Taxonomy" id="75939"/>
    <lineage>
        <taxon>Eukaryota</taxon>
        <taxon>Metazoa</taxon>
        <taxon>Chordata</taxon>
        <taxon>Craniata</taxon>
        <taxon>Vertebrata</taxon>
        <taxon>Euteleostomi</taxon>
        <taxon>Actinopterygii</taxon>
        <taxon>Neopterygii</taxon>
        <taxon>Teleostei</taxon>
        <taxon>Protacanthopterygii</taxon>
        <taxon>Esociformes</taxon>
        <taxon>Umbridae</taxon>
        <taxon>Dallia</taxon>
    </lineage>
</organism>
<evidence type="ECO:0000313" key="2">
    <source>
        <dbReference type="Proteomes" id="UP001157502"/>
    </source>
</evidence>
<proteinExistence type="predicted"/>
<evidence type="ECO:0000313" key="1">
    <source>
        <dbReference type="EMBL" id="KAJ7998818.1"/>
    </source>
</evidence>
<comment type="caution">
    <text evidence="1">The sequence shown here is derived from an EMBL/GenBank/DDBJ whole genome shotgun (WGS) entry which is preliminary data.</text>
</comment>
<name>A0ACC2G5E1_DALPE</name>
<reference evidence="1" key="1">
    <citation type="submission" date="2021-05" db="EMBL/GenBank/DDBJ databases">
        <authorList>
            <person name="Pan Q."/>
            <person name="Jouanno E."/>
            <person name="Zahm M."/>
            <person name="Klopp C."/>
            <person name="Cabau C."/>
            <person name="Louis A."/>
            <person name="Berthelot C."/>
            <person name="Parey E."/>
            <person name="Roest Crollius H."/>
            <person name="Montfort J."/>
            <person name="Robinson-Rechavi M."/>
            <person name="Bouchez O."/>
            <person name="Lampietro C."/>
            <person name="Lopez Roques C."/>
            <person name="Donnadieu C."/>
            <person name="Postlethwait J."/>
            <person name="Bobe J."/>
            <person name="Dillon D."/>
            <person name="Chandos A."/>
            <person name="von Hippel F."/>
            <person name="Guiguen Y."/>
        </authorList>
    </citation>
    <scope>NUCLEOTIDE SEQUENCE</scope>
    <source>
        <strain evidence="1">YG-Jan2019</strain>
    </source>
</reference>